<dbReference type="Pfam" id="PF00772">
    <property type="entry name" value="DnaB"/>
    <property type="match status" value="1"/>
</dbReference>
<keyword evidence="11 19" id="KW-0067">ATP-binding</keyword>
<dbReference type="KEGG" id="dku:Desku_3545"/>
<dbReference type="SUPFAM" id="SSF52540">
    <property type="entry name" value="P-loop containing nucleoside triphosphate hydrolases"/>
    <property type="match status" value="1"/>
</dbReference>
<keyword evidence="9 19" id="KW-0347">Helicase</keyword>
<comment type="similarity">
    <text evidence="1 19">Belongs to the helicase family. DnaB subfamily.</text>
</comment>
<dbReference type="GO" id="GO:0016787">
    <property type="term" value="F:hydrolase activity"/>
    <property type="evidence" value="ECO:0007669"/>
    <property type="project" value="UniProtKB-KW"/>
</dbReference>
<dbReference type="PROSITE" id="PS50817">
    <property type="entry name" value="INTEIN_N_TER"/>
    <property type="match status" value="1"/>
</dbReference>
<dbReference type="Pfam" id="PF14890">
    <property type="entry name" value="Intein_splicing"/>
    <property type="match status" value="1"/>
</dbReference>
<dbReference type="Gene3D" id="1.10.860.10">
    <property type="entry name" value="DNAb Helicase, Chain A"/>
    <property type="match status" value="1"/>
</dbReference>
<keyword evidence="5" id="KW-0677">Repeat</keyword>
<dbReference type="FunFam" id="1.10.860.10:FF:000001">
    <property type="entry name" value="Replicative DNA helicase"/>
    <property type="match status" value="1"/>
</dbReference>
<dbReference type="SMART" id="SM00305">
    <property type="entry name" value="HintC"/>
    <property type="match status" value="1"/>
</dbReference>
<evidence type="ECO:0000256" key="11">
    <source>
        <dbReference type="ARBA" id="ARBA00022840"/>
    </source>
</evidence>
<accession>A0AAU8PX22</accession>
<dbReference type="InterPro" id="IPR006141">
    <property type="entry name" value="Intein_N"/>
</dbReference>
<evidence type="ECO:0000256" key="14">
    <source>
        <dbReference type="ARBA" id="ARBA00023125"/>
    </source>
</evidence>
<evidence type="ECO:0000256" key="7">
    <source>
        <dbReference type="ARBA" id="ARBA00022759"/>
    </source>
</evidence>
<dbReference type="GO" id="GO:0005524">
    <property type="term" value="F:ATP binding"/>
    <property type="evidence" value="ECO:0007669"/>
    <property type="project" value="UniProtKB-UniRule"/>
</dbReference>
<evidence type="ECO:0000256" key="2">
    <source>
        <dbReference type="ARBA" id="ARBA00022515"/>
    </source>
</evidence>
<keyword evidence="15" id="KW-0413">Isomerase</keyword>
<dbReference type="GO" id="GO:1990077">
    <property type="term" value="C:primosome complex"/>
    <property type="evidence" value="ECO:0007669"/>
    <property type="project" value="UniProtKB-UniRule"/>
</dbReference>
<dbReference type="AlphaFoldDB" id="A0AAU8PX22"/>
<dbReference type="CDD" id="cd00984">
    <property type="entry name" value="DnaB_C"/>
    <property type="match status" value="1"/>
</dbReference>
<dbReference type="NCBIfam" id="TIGR01443">
    <property type="entry name" value="intein_Cterm"/>
    <property type="match status" value="1"/>
</dbReference>
<dbReference type="InterPro" id="IPR003587">
    <property type="entry name" value="Hint_dom_N"/>
</dbReference>
<evidence type="ECO:0000256" key="15">
    <source>
        <dbReference type="ARBA" id="ARBA00023235"/>
    </source>
</evidence>
<evidence type="ECO:0000256" key="6">
    <source>
        <dbReference type="ARBA" id="ARBA00022741"/>
    </source>
</evidence>
<dbReference type="SUPFAM" id="SSF48024">
    <property type="entry name" value="N-terminal domain of DnaB helicase"/>
    <property type="match status" value="1"/>
</dbReference>
<dbReference type="InterPro" id="IPR036844">
    <property type="entry name" value="Hint_dom_sf"/>
</dbReference>
<dbReference type="PANTHER" id="PTHR30153">
    <property type="entry name" value="REPLICATIVE DNA HELICASE DNAB"/>
    <property type="match status" value="1"/>
</dbReference>
<evidence type="ECO:0000259" key="21">
    <source>
        <dbReference type="PROSITE" id="PS51199"/>
    </source>
</evidence>
<name>A0AAU8PX22_DESK7</name>
<dbReference type="GO" id="GO:0006269">
    <property type="term" value="P:DNA replication, synthesis of primer"/>
    <property type="evidence" value="ECO:0007669"/>
    <property type="project" value="UniProtKB-UniRule"/>
</dbReference>
<reference evidence="23" key="1">
    <citation type="submission" date="2011-05" db="EMBL/GenBank/DDBJ databases">
        <title>Complete sequence of Desulfotomaculum kuznetsovii DSM 6115.</title>
        <authorList>
            <person name="Lucas S."/>
            <person name="Han J."/>
            <person name="Lapidus A."/>
            <person name="Cheng J.-F."/>
            <person name="Goodwin L."/>
            <person name="Pitluck S."/>
            <person name="Peters L."/>
            <person name="Mikhailova N."/>
            <person name="Lu M."/>
            <person name="Saunders E."/>
            <person name="Han C."/>
            <person name="Tapia R."/>
            <person name="Land M."/>
            <person name="Hauser L."/>
            <person name="Kyrpides N."/>
            <person name="Ivanova N."/>
            <person name="Pagani I."/>
            <person name="Nazina T."/>
            <person name="Ivanova A."/>
            <person name="Parshina S."/>
            <person name="Kuever J."/>
            <person name="Muyzer G."/>
            <person name="Plugge C."/>
            <person name="Stams A."/>
            <person name="Woyke T."/>
        </authorList>
    </citation>
    <scope>NUCLEOTIDE SEQUENCE [LARGE SCALE GENOMIC DNA]</scope>
    <source>
        <strain evidence="23">DSM 6115 / VKM B-1805 / 17</strain>
    </source>
</reference>
<evidence type="ECO:0000256" key="3">
    <source>
        <dbReference type="ARBA" id="ARBA00022705"/>
    </source>
</evidence>
<dbReference type="CDD" id="cd00081">
    <property type="entry name" value="Hint"/>
    <property type="match status" value="2"/>
</dbReference>
<comment type="function">
    <text evidence="19">The main replicative DNA helicase, it participates in initiation and elongation during chromosome replication. Travels ahead of the DNA replisome, separating dsDNA into templates for DNA synthesis. A processive ATP-dependent 5'-3' DNA helicase it has DNA-dependent ATPase activity.</text>
</comment>
<dbReference type="InterPro" id="IPR027417">
    <property type="entry name" value="P-loop_NTPase"/>
</dbReference>
<protein>
    <recommendedName>
        <fullName evidence="18 19">Replicative DNA helicase</fullName>
        <ecNumber evidence="18 19">5.6.2.3</ecNumber>
    </recommendedName>
</protein>
<gene>
    <name evidence="22" type="ordered locus">Desku_3545</name>
</gene>
<dbReference type="GO" id="GO:0006314">
    <property type="term" value="P:intron homing"/>
    <property type="evidence" value="ECO:0007669"/>
    <property type="project" value="UniProtKB-KW"/>
</dbReference>
<feature type="domain" description="SF4 helicase" evidence="21">
    <location>
        <begin position="810"/>
        <end position="870"/>
    </location>
</feature>
<dbReference type="InterPro" id="IPR007693">
    <property type="entry name" value="DNA_helicase_DnaB-like_N"/>
</dbReference>
<dbReference type="PANTHER" id="PTHR30153:SF2">
    <property type="entry name" value="REPLICATIVE DNA HELICASE"/>
    <property type="match status" value="1"/>
</dbReference>
<dbReference type="NCBIfam" id="TIGR01445">
    <property type="entry name" value="intein_Nterm"/>
    <property type="match status" value="1"/>
</dbReference>
<dbReference type="InterPro" id="IPR003586">
    <property type="entry name" value="Hint_dom_C"/>
</dbReference>
<evidence type="ECO:0000256" key="4">
    <source>
        <dbReference type="ARBA" id="ARBA00022722"/>
    </source>
</evidence>
<keyword evidence="12" id="KW-0404">Intron homing</keyword>
<keyword evidence="3 19" id="KW-0235">DNA replication</keyword>
<sequence>MSEKKPPQNIDAEQSVLGALFLDREAIPRVARLLKPEDFYLEAHRKIYEAILALDEAGEPVDLLTVTNYLQEKKLLELIGGVTYVASLVNVVPTAANVEYYARIVEEKAILRQLIEVAERIAGLGYEGSEDVERLMDEAERMILELAARRSTGLFVSIKEILQQIFEYIEERYRNKGTISGIASGFTDLDRLLCGFQPGDLIIIAGRPAMGKTSLGLTIAHQVALQHQVPVAVFSLEMSRAQLVQRMLCAEAMVDQQKVRSGYLSTEDWARLTKAAARLAKAPLYIDDTAILSPRQLRAKARRLQAEKGLGLILVDYLQLMQGSRRAENRQQEIAEISRSLKGVAKDLNVPVLALAQLSRSVEQRQDKRPIMSDLRESGCLAGETLVQLASGHRVPIKDLVREKQPIKVMALNEITWKLEPAAVSKVWCTGVKPIFRLCTQLGREVRATANHKFRTLEGWKCLGELQSGEFIALPRSLEGLSVADPSMSASEAALLGHLLGDGCTLPRHAIQYTTKDRQLAEIVVDLINDLFKEKVFPRVERQRDWWQVFLASTTQLTHGTRNPVAQWMDSLGVWGYRSYEKRVPKKLFAQPPEIIAHFLRHLWVTDGTLGVFGRKKPRAIISYATSSKQMALDIQHLLTRFGIVARVNRVPQPGKGRDQWHVVISGKPDIMCFIQQIGCLEAKKSRLQEILDFYSERDHITNKDVIPATVWYSIVEPARQLIGLSQRAMQAALGVQYCGSTLYKSNLSRTRAFRVGQIVQSEPLIRLSQSDVFWDRVVSIEPDGIEEVYDLEVPGHHNFVAADIIVHNSLEQDADVVMFIYRDEYYRPDTEKRGIAEIIVAKQRNGPTGLVELAFLKEFTRFMNLAKEEVPGGPE</sequence>
<feature type="domain" description="DOD-type homing endonuclease" evidence="20">
    <location>
        <begin position="495"/>
        <end position="644"/>
    </location>
</feature>
<dbReference type="PROSITE" id="PS50819">
    <property type="entry name" value="INTEIN_ENDONUCLEASE"/>
    <property type="match status" value="1"/>
</dbReference>
<evidence type="ECO:0000256" key="18">
    <source>
        <dbReference type="NCBIfam" id="TIGR00665"/>
    </source>
</evidence>
<proteinExistence type="inferred from homology"/>
<dbReference type="Pfam" id="PF14528">
    <property type="entry name" value="LAGLIDADG_3"/>
    <property type="match status" value="1"/>
</dbReference>
<dbReference type="InterPro" id="IPR004860">
    <property type="entry name" value="LAGLIDADG_dom"/>
</dbReference>
<dbReference type="InterPro" id="IPR007694">
    <property type="entry name" value="DNA_helicase_DnaB-like_C"/>
</dbReference>
<feature type="domain" description="SF4 helicase" evidence="21">
    <location>
        <begin position="175"/>
        <end position="379"/>
    </location>
</feature>
<evidence type="ECO:0000313" key="22">
    <source>
        <dbReference type="EMBL" id="AEG17021.1"/>
    </source>
</evidence>
<keyword evidence="23" id="KW-1185">Reference proteome</keyword>
<comment type="function">
    <text evidence="16 19">The intein is an endonuclease.</text>
</comment>
<evidence type="ECO:0000256" key="10">
    <source>
        <dbReference type="ARBA" id="ARBA00022813"/>
    </source>
</evidence>
<dbReference type="InterPro" id="IPR004042">
    <property type="entry name" value="Intein_endonuc_central"/>
</dbReference>
<dbReference type="NCBIfam" id="NF005852">
    <property type="entry name" value="PRK07773.1"/>
    <property type="match status" value="1"/>
</dbReference>
<dbReference type="Gene3D" id="3.40.50.300">
    <property type="entry name" value="P-loop containing nucleotide triphosphate hydrolases"/>
    <property type="match status" value="2"/>
</dbReference>
<dbReference type="EC" id="5.6.2.3" evidence="18 19"/>
<evidence type="ECO:0000256" key="13">
    <source>
        <dbReference type="ARBA" id="ARBA00023000"/>
    </source>
</evidence>
<dbReference type="InterPro" id="IPR016136">
    <property type="entry name" value="DNA_helicase_N/primase_C"/>
</dbReference>
<keyword evidence="14 19" id="KW-0238">DNA-binding</keyword>
<dbReference type="RefSeq" id="WP_013824523.1">
    <property type="nucleotide sequence ID" value="NC_015573.1"/>
</dbReference>
<dbReference type="PRINTS" id="PR00379">
    <property type="entry name" value="INTEIN"/>
</dbReference>
<dbReference type="Gene3D" id="3.10.28.10">
    <property type="entry name" value="Homing endonucleases"/>
    <property type="match status" value="1"/>
</dbReference>
<dbReference type="EMBL" id="CP002770">
    <property type="protein sequence ID" value="AEG17021.1"/>
    <property type="molecule type" value="Genomic_DNA"/>
</dbReference>
<dbReference type="InterPro" id="IPR006142">
    <property type="entry name" value="INTEIN"/>
</dbReference>
<dbReference type="SMART" id="SM00382">
    <property type="entry name" value="AAA"/>
    <property type="match status" value="1"/>
</dbReference>
<dbReference type="GO" id="GO:0005829">
    <property type="term" value="C:cytosol"/>
    <property type="evidence" value="ECO:0007669"/>
    <property type="project" value="TreeGrafter"/>
</dbReference>
<evidence type="ECO:0000256" key="1">
    <source>
        <dbReference type="ARBA" id="ARBA00008428"/>
    </source>
</evidence>
<dbReference type="PROSITE" id="PS50818">
    <property type="entry name" value="INTEIN_C_TER"/>
    <property type="match status" value="1"/>
</dbReference>
<dbReference type="PROSITE" id="PS51199">
    <property type="entry name" value="SF4_HELICASE"/>
    <property type="match status" value="2"/>
</dbReference>
<dbReference type="InterPro" id="IPR030934">
    <property type="entry name" value="Intein_C"/>
</dbReference>
<keyword evidence="8 19" id="KW-0378">Hydrolase</keyword>
<dbReference type="InterPro" id="IPR036185">
    <property type="entry name" value="DNA_heli_DnaB-like_N_sf"/>
</dbReference>
<dbReference type="Gene3D" id="2.170.16.10">
    <property type="entry name" value="Hedgehog/Intein (Hint) domain"/>
    <property type="match status" value="2"/>
</dbReference>
<keyword evidence="4" id="KW-0540">Nuclease</keyword>
<dbReference type="Pfam" id="PF03796">
    <property type="entry name" value="DnaB_C"/>
    <property type="match status" value="1"/>
</dbReference>
<dbReference type="SUPFAM" id="SSF51294">
    <property type="entry name" value="Hedgehog/intein (Hint) domain"/>
    <property type="match status" value="1"/>
</dbReference>
<comment type="catalytic activity">
    <reaction evidence="17 19">
        <text>ATP + H2O = ADP + phosphate + H(+)</text>
        <dbReference type="Rhea" id="RHEA:13065"/>
        <dbReference type="ChEBI" id="CHEBI:15377"/>
        <dbReference type="ChEBI" id="CHEBI:15378"/>
        <dbReference type="ChEBI" id="CHEBI:30616"/>
        <dbReference type="ChEBI" id="CHEBI:43474"/>
        <dbReference type="ChEBI" id="CHEBI:456216"/>
        <dbReference type="EC" id="5.6.2.3"/>
    </reaction>
</comment>
<dbReference type="GO" id="GO:0016539">
    <property type="term" value="P:intein-mediated protein splicing"/>
    <property type="evidence" value="ECO:0007669"/>
    <property type="project" value="InterPro"/>
</dbReference>
<keyword evidence="2 19" id="KW-0639">Primosome</keyword>
<evidence type="ECO:0000256" key="19">
    <source>
        <dbReference type="RuleBase" id="RU362085"/>
    </source>
</evidence>
<evidence type="ECO:0000259" key="20">
    <source>
        <dbReference type="PROSITE" id="PS50819"/>
    </source>
</evidence>
<dbReference type="InterPro" id="IPR027434">
    <property type="entry name" value="Homing_endonucl"/>
</dbReference>
<dbReference type="SUPFAM" id="SSF55608">
    <property type="entry name" value="Homing endonucleases"/>
    <property type="match status" value="1"/>
</dbReference>
<dbReference type="InterPro" id="IPR007692">
    <property type="entry name" value="DNA_helicase_DnaB"/>
</dbReference>
<dbReference type="InterPro" id="IPR003593">
    <property type="entry name" value="AAA+_ATPase"/>
</dbReference>
<evidence type="ECO:0000256" key="12">
    <source>
        <dbReference type="ARBA" id="ARBA00022886"/>
    </source>
</evidence>
<dbReference type="GO" id="GO:0043139">
    <property type="term" value="F:5'-3' DNA helicase activity"/>
    <property type="evidence" value="ECO:0007669"/>
    <property type="project" value="UniProtKB-EC"/>
</dbReference>
<keyword evidence="13" id="KW-0651">Protein splicing</keyword>
<organism evidence="22 23">
    <name type="scientific">Desulfofundulus kuznetsovii (strain DSM 6115 / VKM B-1805 / 17)</name>
    <name type="common">Desulfotomaculum kuznetsovii</name>
    <dbReference type="NCBI Taxonomy" id="760568"/>
    <lineage>
        <taxon>Bacteria</taxon>
        <taxon>Bacillati</taxon>
        <taxon>Bacillota</taxon>
        <taxon>Clostridia</taxon>
        <taxon>Eubacteriales</taxon>
        <taxon>Peptococcaceae</taxon>
        <taxon>Desulfofundulus</taxon>
    </lineage>
</organism>
<dbReference type="GO" id="GO:0003677">
    <property type="term" value="F:DNA binding"/>
    <property type="evidence" value="ECO:0007669"/>
    <property type="project" value="UniProtKB-UniRule"/>
</dbReference>
<evidence type="ECO:0000256" key="8">
    <source>
        <dbReference type="ARBA" id="ARBA00022801"/>
    </source>
</evidence>
<dbReference type="Proteomes" id="UP000009229">
    <property type="component" value="Chromosome"/>
</dbReference>
<dbReference type="SMART" id="SM00306">
    <property type="entry name" value="HintN"/>
    <property type="match status" value="1"/>
</dbReference>
<evidence type="ECO:0000313" key="23">
    <source>
        <dbReference type="Proteomes" id="UP000009229"/>
    </source>
</evidence>
<dbReference type="NCBIfam" id="TIGR00665">
    <property type="entry name" value="DnaB"/>
    <property type="match status" value="1"/>
</dbReference>
<keyword evidence="6 19" id="KW-0547">Nucleotide-binding</keyword>
<dbReference type="GO" id="GO:0004519">
    <property type="term" value="F:endonuclease activity"/>
    <property type="evidence" value="ECO:0007669"/>
    <property type="project" value="UniProtKB-KW"/>
</dbReference>
<evidence type="ECO:0000256" key="17">
    <source>
        <dbReference type="ARBA" id="ARBA00048954"/>
    </source>
</evidence>
<keyword evidence="7" id="KW-0255">Endonuclease</keyword>
<evidence type="ECO:0000256" key="16">
    <source>
        <dbReference type="ARBA" id="ARBA00044940"/>
    </source>
</evidence>
<evidence type="ECO:0000256" key="9">
    <source>
        <dbReference type="ARBA" id="ARBA00022806"/>
    </source>
</evidence>
<keyword evidence="10" id="KW-0068">Autocatalytic cleavage</keyword>
<evidence type="ECO:0000256" key="5">
    <source>
        <dbReference type="ARBA" id="ARBA00022737"/>
    </source>
</evidence>